<reference evidence="15 16" key="1">
    <citation type="submission" date="2016-10" db="EMBL/GenBank/DDBJ databases">
        <authorList>
            <person name="de Groot N.N."/>
        </authorList>
    </citation>
    <scope>NUCLEOTIDE SEQUENCE [LARGE SCALE GENOMIC DNA]</scope>
    <source>
        <strain evidence="15 16">CBS 141442</strain>
    </source>
</reference>
<dbReference type="SMART" id="SM00975">
    <property type="entry name" value="Telomerase_RBD"/>
    <property type="match status" value="1"/>
</dbReference>
<evidence type="ECO:0000256" key="9">
    <source>
        <dbReference type="ARBA" id="ARBA00022895"/>
    </source>
</evidence>
<dbReference type="GO" id="GO:0070034">
    <property type="term" value="F:telomerase RNA binding"/>
    <property type="evidence" value="ECO:0007669"/>
    <property type="project" value="TreeGrafter"/>
</dbReference>
<keyword evidence="4 13" id="KW-0158">Chromosome</keyword>
<dbReference type="PRINTS" id="PR01365">
    <property type="entry name" value="TELOMERASERT"/>
</dbReference>
<keyword evidence="16" id="KW-1185">Reference proteome</keyword>
<keyword evidence="7 13" id="KW-0479">Metal-binding</keyword>
<sequence>MHEIFQVVNFATGEQTMTNITSLRNHLLVTFPDLKNDWKLETNELDGFSHSFSNFLDTVRVAAKHLPQKSQERKTQLQPRQELMSHEEFIDSIYQSIFEIHSSLLDVSSFPQAGQEDNKIRFQMNRLKEKEWVRICDRIGRSRFHQLIQSAIGFYEGSGVFLRVHYEGHATRDKKKSHHIDKSKMYYHWKSRNSHFSAFDGTPHQITKTILADGGVTSGKIPNTAKKLLKIIGRAQKVDSRLDYYGIFYNVVGSAGGPQVFESASCFDNVLKFVLICLHRVFPDIVFGTPENKKIVQSSVRAFLRLQRKELYDLSKISNQLKVSSISWIGKSRQISSTHDLFLRQQMLQSFLRWLFDDFIVNLIKNFWYVSEVQLNLSETGSAYFPHRSWRILSDEWVMNYVHSYLKEVDPRSDRNARYFNHGCLRILPKSNDFRPLCVPCKYHLSEELNSSFRDAFKIYDWNTIRPIRDILRMQQTKVDSEVCPRIYSTRGVLIRLAEYKEALLRGRKTLPPIFALKFDMKHCYDNLNQSKIIEIINDLFLSDKDEEEYYVRRISSRKNLRALHSKFRPLMSTRLRVCNLDVIHNPDCTDGGSFTDGDDKKIFKFTKGEILDVVKHQVLNSTIELPMFPKRTFMRKRGIFQGTALLATFCDVVYNRLASELFLRIKEREESTLLRLADDFLFLSTSQKHCEDMLNMATSSIATDYGAYINVDKCSTINAIVNSTFNFVGLEIDIKTLNARCGALQPLNIPRKSQKSFQSILQYLRWNCGVRLNNCNLNLRYTSETGIIDHINDILEPALDSVAKYFPPVINEKQEQLQCLIKFCFEIVLIFMEKLISINGNDFNFECLYLSVANVMRTKLWNRFAGIGDLVSIYFDID</sequence>
<dbReference type="PANTHER" id="PTHR12066:SF0">
    <property type="entry name" value="TELOMERASE REVERSE TRANSCRIPTASE"/>
    <property type="match status" value="1"/>
</dbReference>
<evidence type="ECO:0000256" key="4">
    <source>
        <dbReference type="ARBA" id="ARBA00022454"/>
    </source>
</evidence>
<evidence type="ECO:0000256" key="11">
    <source>
        <dbReference type="ARBA" id="ARBA00023242"/>
    </source>
</evidence>
<dbReference type="OrthoDB" id="289721at2759"/>
<name>A0A1L0BF94_9ASCO</name>
<comment type="similarity">
    <text evidence="1 13">Belongs to the reverse transcriptase family. Telomerase subfamily.</text>
</comment>
<evidence type="ECO:0000256" key="13">
    <source>
        <dbReference type="RuleBase" id="RU365061"/>
    </source>
</evidence>
<evidence type="ECO:0000259" key="14">
    <source>
        <dbReference type="PROSITE" id="PS50878"/>
    </source>
</evidence>
<keyword evidence="11 13" id="KW-0539">Nucleus</keyword>
<proteinExistence type="inferred from homology"/>
<gene>
    <name evidence="15" type="ORF">SAMEA4029010_CIC11G00000000715</name>
</gene>
<evidence type="ECO:0000313" key="16">
    <source>
        <dbReference type="Proteomes" id="UP000182334"/>
    </source>
</evidence>
<dbReference type="STRING" id="45354.A0A1L0BF94"/>
<dbReference type="GO" id="GO:0046872">
    <property type="term" value="F:metal ion binding"/>
    <property type="evidence" value="ECO:0007669"/>
    <property type="project" value="UniProtKB-KW"/>
</dbReference>
<comment type="catalytic activity">
    <reaction evidence="12 13">
        <text>DNA(n) + a 2'-deoxyribonucleoside 5'-triphosphate = DNA(n+1) + diphosphate</text>
        <dbReference type="Rhea" id="RHEA:22508"/>
        <dbReference type="Rhea" id="RHEA-COMP:17339"/>
        <dbReference type="Rhea" id="RHEA-COMP:17340"/>
        <dbReference type="ChEBI" id="CHEBI:33019"/>
        <dbReference type="ChEBI" id="CHEBI:61560"/>
        <dbReference type="ChEBI" id="CHEBI:173112"/>
        <dbReference type="EC" id="2.7.7.49"/>
    </reaction>
</comment>
<evidence type="ECO:0000256" key="3">
    <source>
        <dbReference type="ARBA" id="ARBA00016182"/>
    </source>
</evidence>
<accession>A0A1L0BF94</accession>
<feature type="domain" description="Reverse transcriptase" evidence="14">
    <location>
        <begin position="409"/>
        <end position="733"/>
    </location>
</feature>
<dbReference type="InterPro" id="IPR000477">
    <property type="entry name" value="RT_dom"/>
</dbReference>
<evidence type="ECO:0000256" key="10">
    <source>
        <dbReference type="ARBA" id="ARBA00022918"/>
    </source>
</evidence>
<dbReference type="EC" id="2.7.7.49" evidence="2 13"/>
<organism evidence="15 16">
    <name type="scientific">Sungouiella intermedia</name>
    <dbReference type="NCBI Taxonomy" id="45354"/>
    <lineage>
        <taxon>Eukaryota</taxon>
        <taxon>Fungi</taxon>
        <taxon>Dikarya</taxon>
        <taxon>Ascomycota</taxon>
        <taxon>Saccharomycotina</taxon>
        <taxon>Pichiomycetes</taxon>
        <taxon>Metschnikowiaceae</taxon>
        <taxon>Sungouiella</taxon>
    </lineage>
</organism>
<keyword evidence="9 13" id="KW-0779">Telomere</keyword>
<dbReference type="Proteomes" id="UP000182334">
    <property type="component" value="Chromosome II"/>
</dbReference>
<evidence type="ECO:0000256" key="8">
    <source>
        <dbReference type="ARBA" id="ARBA00022842"/>
    </source>
</evidence>
<protein>
    <recommendedName>
        <fullName evidence="3 13">Telomerase reverse transcriptase</fullName>
        <ecNumber evidence="2 13">2.7.7.49</ecNumber>
    </recommendedName>
    <alternativeName>
        <fullName evidence="13">Telomerase catalytic subunit</fullName>
    </alternativeName>
</protein>
<keyword evidence="5 13" id="KW-0808">Transferase</keyword>
<evidence type="ECO:0000256" key="12">
    <source>
        <dbReference type="ARBA" id="ARBA00048173"/>
    </source>
</evidence>
<dbReference type="GO" id="GO:0007004">
    <property type="term" value="P:telomere maintenance via telomerase"/>
    <property type="evidence" value="ECO:0007669"/>
    <property type="project" value="TreeGrafter"/>
</dbReference>
<dbReference type="CDD" id="cd01648">
    <property type="entry name" value="TERT"/>
    <property type="match status" value="1"/>
</dbReference>
<dbReference type="Gene3D" id="1.10.132.70">
    <property type="match status" value="1"/>
</dbReference>
<keyword evidence="10 13" id="KW-0695">RNA-directed DNA polymerase</keyword>
<comment type="subcellular location">
    <subcellularLocation>
        <location evidence="13">Nucleus</location>
    </subcellularLocation>
    <subcellularLocation>
        <location evidence="13">Chromosome</location>
        <location evidence="13">Telomere</location>
    </subcellularLocation>
</comment>
<dbReference type="PANTHER" id="PTHR12066">
    <property type="entry name" value="TELOMERASE REVERSE TRANSCRIPTASE"/>
    <property type="match status" value="1"/>
</dbReference>
<evidence type="ECO:0000313" key="15">
    <source>
        <dbReference type="EMBL" id="SGZ49755.1"/>
    </source>
</evidence>
<comment type="function">
    <text evidence="13">Telomerase is a ribonucleoprotein enzyme essential for the replication of chromosome termini in most eukaryotes. It elongates telomeres. It is a reverse transcriptase that adds simple sequence repeats to chromosome ends by copying a template sequence within the RNA component of the enzyme.</text>
</comment>
<dbReference type="Pfam" id="PF12009">
    <property type="entry name" value="Telomerase_RBD"/>
    <property type="match status" value="1"/>
</dbReference>
<dbReference type="InterPro" id="IPR021891">
    <property type="entry name" value="Telomerase_RBD"/>
</dbReference>
<evidence type="ECO:0000256" key="1">
    <source>
        <dbReference type="ARBA" id="ARBA00008001"/>
    </source>
</evidence>
<dbReference type="GO" id="GO:0003720">
    <property type="term" value="F:telomerase activity"/>
    <property type="evidence" value="ECO:0007669"/>
    <property type="project" value="InterPro"/>
</dbReference>
<keyword evidence="6 13" id="KW-0548">Nucleotidyltransferase</keyword>
<dbReference type="PROSITE" id="PS50878">
    <property type="entry name" value="RT_POL"/>
    <property type="match status" value="1"/>
</dbReference>
<dbReference type="GO" id="GO:0042162">
    <property type="term" value="F:telomeric DNA binding"/>
    <property type="evidence" value="ECO:0007669"/>
    <property type="project" value="TreeGrafter"/>
</dbReference>
<evidence type="ECO:0000256" key="5">
    <source>
        <dbReference type="ARBA" id="ARBA00022679"/>
    </source>
</evidence>
<evidence type="ECO:0000256" key="6">
    <source>
        <dbReference type="ARBA" id="ARBA00022695"/>
    </source>
</evidence>
<dbReference type="InterPro" id="IPR003545">
    <property type="entry name" value="Telomerase_RT"/>
</dbReference>
<dbReference type="GO" id="GO:0000781">
    <property type="term" value="C:chromosome, telomeric region"/>
    <property type="evidence" value="ECO:0007669"/>
    <property type="project" value="UniProtKB-SubCell"/>
</dbReference>
<dbReference type="GO" id="GO:0000333">
    <property type="term" value="C:telomerase catalytic core complex"/>
    <property type="evidence" value="ECO:0007669"/>
    <property type="project" value="TreeGrafter"/>
</dbReference>
<evidence type="ECO:0000256" key="7">
    <source>
        <dbReference type="ARBA" id="ARBA00022723"/>
    </source>
</evidence>
<keyword evidence="8 13" id="KW-0460">Magnesium</keyword>
<dbReference type="EMBL" id="LT635757">
    <property type="protein sequence ID" value="SGZ49755.1"/>
    <property type="molecule type" value="Genomic_DNA"/>
</dbReference>
<dbReference type="AlphaFoldDB" id="A0A1L0BF94"/>
<evidence type="ECO:0000256" key="2">
    <source>
        <dbReference type="ARBA" id="ARBA00012493"/>
    </source>
</evidence>